<organism evidence="2 3">
    <name type="scientific">Mytilus coruscus</name>
    <name type="common">Sea mussel</name>
    <dbReference type="NCBI Taxonomy" id="42192"/>
    <lineage>
        <taxon>Eukaryota</taxon>
        <taxon>Metazoa</taxon>
        <taxon>Spiralia</taxon>
        <taxon>Lophotrochozoa</taxon>
        <taxon>Mollusca</taxon>
        <taxon>Bivalvia</taxon>
        <taxon>Autobranchia</taxon>
        <taxon>Pteriomorphia</taxon>
        <taxon>Mytilida</taxon>
        <taxon>Mytiloidea</taxon>
        <taxon>Mytilidae</taxon>
        <taxon>Mytilinae</taxon>
        <taxon>Mytilus</taxon>
    </lineage>
</organism>
<reference evidence="2 3" key="1">
    <citation type="submission" date="2020-06" db="EMBL/GenBank/DDBJ databases">
        <authorList>
            <person name="Li R."/>
            <person name="Bekaert M."/>
        </authorList>
    </citation>
    <scope>NUCLEOTIDE SEQUENCE [LARGE SCALE GENOMIC DNA]</scope>
    <source>
        <strain evidence="3">wild</strain>
    </source>
</reference>
<evidence type="ECO:0000313" key="3">
    <source>
        <dbReference type="Proteomes" id="UP000507470"/>
    </source>
</evidence>
<dbReference type="Proteomes" id="UP000507470">
    <property type="component" value="Unassembled WGS sequence"/>
</dbReference>
<feature type="coiled-coil region" evidence="1">
    <location>
        <begin position="15"/>
        <end position="49"/>
    </location>
</feature>
<name>A0A6J8B1J7_MYTCO</name>
<evidence type="ECO:0000313" key="2">
    <source>
        <dbReference type="EMBL" id="CAC5377682.1"/>
    </source>
</evidence>
<dbReference type="Gene3D" id="3.30.70.1820">
    <property type="entry name" value="L1 transposable element, RRM domain"/>
    <property type="match status" value="1"/>
</dbReference>
<protein>
    <submittedName>
        <fullName evidence="2">LSM14</fullName>
    </submittedName>
</protein>
<accession>A0A6J8B1J7</accession>
<dbReference type="OrthoDB" id="5971988at2759"/>
<keyword evidence="1" id="KW-0175">Coiled coil</keyword>
<evidence type="ECO:0000256" key="1">
    <source>
        <dbReference type="SAM" id="Coils"/>
    </source>
</evidence>
<proteinExistence type="predicted"/>
<dbReference type="AlphaFoldDB" id="A0A6J8B1J7"/>
<keyword evidence="3" id="KW-1185">Reference proteome</keyword>
<gene>
    <name evidence="2" type="ORF">MCOR_13974</name>
</gene>
<sequence length="299" mass="35333">MRQIESRVTGSEHVVNKMENRFRFITEKFDNMRQKNIELKEKLLEVQSRSMRKNLLFGGILEDPREKEDPDNVEIEAVLKTFIKEKLLINEEIKFHIVHRLRPRKDAKPRTIVANFESRKDRNNVLRAAPAKLKDTSFSVFEQYPYEMRDQRLENHARLKEDKLYVNDNKIYPEDITEARKNAPNVPNNHSSEGNMYPAQQGSQFLREHFGSQDESRAEFEVIHFNPLFSDIHCRLHSNLSAMLPKDLLDKNNSSNVPSKRIRWIDDKRNLFVDSVERKLIIDNLSNQLDTLDITNENF</sequence>
<dbReference type="EMBL" id="CACVKT020002382">
    <property type="protein sequence ID" value="CAC5377682.1"/>
    <property type="molecule type" value="Genomic_DNA"/>
</dbReference>